<keyword evidence="2" id="KW-1185">Reference proteome</keyword>
<reference evidence="1 2" key="1">
    <citation type="submission" date="2022-12" db="EMBL/GenBank/DDBJ databases">
        <title>Chromosome-level genome of Tegillarca granosa.</title>
        <authorList>
            <person name="Kim J."/>
        </authorList>
    </citation>
    <scope>NUCLEOTIDE SEQUENCE [LARGE SCALE GENOMIC DNA]</scope>
    <source>
        <strain evidence="1">Teg-2019</strain>
        <tissue evidence="1">Adductor muscle</tissue>
    </source>
</reference>
<accession>A0ABQ9F3G1</accession>
<dbReference type="Proteomes" id="UP001217089">
    <property type="component" value="Unassembled WGS sequence"/>
</dbReference>
<gene>
    <name evidence="1" type="ORF">KUTeg_012555</name>
</gene>
<name>A0ABQ9F3G1_TEGGR</name>
<sequence length="147" mass="16957">MKTENESENATPAKGKSRALVFINLEDNEKENFVKNMKNKNTVRKTESVIKTFRAFLSSKNENSPVENLNAIELDNHIGSFLLSIRKTDGSEYEPDTLTSYHRGIDRYLKEKKSSYRIMFDKEFQNSRDILAREGKSTTQSGPTDRR</sequence>
<organism evidence="1 2">
    <name type="scientific">Tegillarca granosa</name>
    <name type="common">Malaysian cockle</name>
    <name type="synonym">Anadara granosa</name>
    <dbReference type="NCBI Taxonomy" id="220873"/>
    <lineage>
        <taxon>Eukaryota</taxon>
        <taxon>Metazoa</taxon>
        <taxon>Spiralia</taxon>
        <taxon>Lophotrochozoa</taxon>
        <taxon>Mollusca</taxon>
        <taxon>Bivalvia</taxon>
        <taxon>Autobranchia</taxon>
        <taxon>Pteriomorphia</taxon>
        <taxon>Arcoida</taxon>
        <taxon>Arcoidea</taxon>
        <taxon>Arcidae</taxon>
        <taxon>Tegillarca</taxon>
    </lineage>
</organism>
<evidence type="ECO:0000313" key="2">
    <source>
        <dbReference type="Proteomes" id="UP001217089"/>
    </source>
</evidence>
<evidence type="ECO:0008006" key="3">
    <source>
        <dbReference type="Google" id="ProtNLM"/>
    </source>
</evidence>
<proteinExistence type="predicted"/>
<dbReference type="PANTHER" id="PTHR46963:SF2">
    <property type="match status" value="1"/>
</dbReference>
<dbReference type="InterPro" id="IPR042838">
    <property type="entry name" value="KIAA1958"/>
</dbReference>
<dbReference type="PANTHER" id="PTHR46963">
    <property type="entry name" value="SIMILAR TO RIKEN CDNA E130308A19"/>
    <property type="match status" value="1"/>
</dbReference>
<dbReference type="EMBL" id="JARBDR010000640">
    <property type="protein sequence ID" value="KAJ8310690.1"/>
    <property type="molecule type" value="Genomic_DNA"/>
</dbReference>
<evidence type="ECO:0000313" key="1">
    <source>
        <dbReference type="EMBL" id="KAJ8310690.1"/>
    </source>
</evidence>
<protein>
    <recommendedName>
        <fullName evidence="3">Core-binding (CB) domain-containing protein</fullName>
    </recommendedName>
</protein>
<comment type="caution">
    <text evidence="1">The sequence shown here is derived from an EMBL/GenBank/DDBJ whole genome shotgun (WGS) entry which is preliminary data.</text>
</comment>